<reference evidence="1 2" key="1">
    <citation type="submission" date="2023-03" db="EMBL/GenBank/DDBJ databases">
        <title>Novosphingobium cyanobacteriorum sp. nov., isolated from a eutrophic reservoir during the Microcystis bloom period.</title>
        <authorList>
            <person name="Kang M."/>
            <person name="Le V."/>
            <person name="Ko S.-R."/>
            <person name="Lee S.-A."/>
            <person name="Ahn C.-Y."/>
        </authorList>
    </citation>
    <scope>NUCLEOTIDE SEQUENCE [LARGE SCALE GENOMIC DNA]</scope>
    <source>
        <strain evidence="1 2">HBC54</strain>
    </source>
</reference>
<keyword evidence="2" id="KW-1185">Reference proteome</keyword>
<gene>
    <name evidence="1" type="ORF">POM99_18295</name>
</gene>
<dbReference type="Proteomes" id="UP001222770">
    <property type="component" value="Unassembled WGS sequence"/>
</dbReference>
<accession>A0ABT6CPY7</accession>
<evidence type="ECO:0000313" key="1">
    <source>
        <dbReference type="EMBL" id="MDF8335160.1"/>
    </source>
</evidence>
<protein>
    <submittedName>
        <fullName evidence="1">Uncharacterized protein</fullName>
    </submittedName>
</protein>
<organism evidence="1 2">
    <name type="scientific">Novosphingobium cyanobacteriorum</name>
    <dbReference type="NCBI Taxonomy" id="3024215"/>
    <lineage>
        <taxon>Bacteria</taxon>
        <taxon>Pseudomonadati</taxon>
        <taxon>Pseudomonadota</taxon>
        <taxon>Alphaproteobacteria</taxon>
        <taxon>Sphingomonadales</taxon>
        <taxon>Sphingomonadaceae</taxon>
        <taxon>Novosphingobium</taxon>
    </lineage>
</organism>
<evidence type="ECO:0000313" key="2">
    <source>
        <dbReference type="Proteomes" id="UP001222770"/>
    </source>
</evidence>
<dbReference type="RefSeq" id="WP_277280033.1">
    <property type="nucleotide sequence ID" value="NZ_JAROCY010000022.1"/>
</dbReference>
<sequence length="114" mass="12491">MSDIEITQEDRNAAASVTVLSSMRSLIRLGKSDDHPLVQAFAAHRRSSAQRTIVGVAAWLDQSAQLLREIGSELDDEDHLATRIANDRAECAQTIAQLDVGVVDKLARQHELMA</sequence>
<comment type="caution">
    <text evidence="1">The sequence shown here is derived from an EMBL/GenBank/DDBJ whole genome shotgun (WGS) entry which is preliminary data.</text>
</comment>
<dbReference type="EMBL" id="JAROCY010000022">
    <property type="protein sequence ID" value="MDF8335160.1"/>
    <property type="molecule type" value="Genomic_DNA"/>
</dbReference>
<name>A0ABT6CPY7_9SPHN</name>
<proteinExistence type="predicted"/>